<dbReference type="GeneID" id="78371811"/>
<dbReference type="GO" id="GO:0000976">
    <property type="term" value="F:transcription cis-regulatory region binding"/>
    <property type="evidence" value="ECO:0007669"/>
    <property type="project" value="TreeGrafter"/>
</dbReference>
<dbReference type="PRINTS" id="PR00039">
    <property type="entry name" value="HTHLYSR"/>
</dbReference>
<dbReference type="Gene3D" id="1.10.10.10">
    <property type="entry name" value="Winged helix-like DNA-binding domain superfamily/Winged helix DNA-binding domain"/>
    <property type="match status" value="1"/>
</dbReference>
<dbReference type="Pfam" id="PF03466">
    <property type="entry name" value="LysR_substrate"/>
    <property type="match status" value="1"/>
</dbReference>
<dbReference type="OrthoDB" id="9808620at2"/>
<dbReference type="InterPro" id="IPR036388">
    <property type="entry name" value="WH-like_DNA-bd_sf"/>
</dbReference>
<keyword evidence="7" id="KW-1185">Reference proteome</keyword>
<keyword evidence="2" id="KW-0805">Transcription regulation</keyword>
<gene>
    <name evidence="6" type="primary">cmpR1</name>
    <name evidence="6" type="ORF">FEAC_04890</name>
</gene>
<feature type="domain" description="HTH lysR-type" evidence="5">
    <location>
        <begin position="9"/>
        <end position="66"/>
    </location>
</feature>
<dbReference type="EMBL" id="JXUW01000003">
    <property type="protein sequence ID" value="KJE77741.1"/>
    <property type="molecule type" value="Genomic_DNA"/>
</dbReference>
<dbReference type="PROSITE" id="PS50931">
    <property type="entry name" value="HTH_LYSR"/>
    <property type="match status" value="1"/>
</dbReference>
<dbReference type="Pfam" id="PF00126">
    <property type="entry name" value="HTH_1"/>
    <property type="match status" value="1"/>
</dbReference>
<evidence type="ECO:0000256" key="4">
    <source>
        <dbReference type="ARBA" id="ARBA00023163"/>
    </source>
</evidence>
<keyword evidence="3" id="KW-0238">DNA-binding</keyword>
<organism evidence="6 7">
    <name type="scientific">Ferrimicrobium acidiphilum DSM 19497</name>
    <dbReference type="NCBI Taxonomy" id="1121877"/>
    <lineage>
        <taxon>Bacteria</taxon>
        <taxon>Bacillati</taxon>
        <taxon>Actinomycetota</taxon>
        <taxon>Acidimicrobiia</taxon>
        <taxon>Acidimicrobiales</taxon>
        <taxon>Acidimicrobiaceae</taxon>
        <taxon>Ferrimicrobium</taxon>
    </lineage>
</organism>
<dbReference type="Gene3D" id="3.40.190.10">
    <property type="entry name" value="Periplasmic binding protein-like II"/>
    <property type="match status" value="2"/>
</dbReference>
<dbReference type="STRING" id="1121877.FEAC_04890"/>
<sequence>MITPEQRRIDPNYLITLALVAETHNLSDAAKELGISQPGVSQQLKHLSDAVGQRLHLRSGHGVELSVAGEDLARRAREVYRAYRGVLDYVDSVAKGNDGLLLIAASNTVSAYILPRWLVRYRTKYPGVDLRTRSLNSSEVTELVIAGEFEVGVIESPSEELPEHMLEIVVGGDHLVYVVRPELLGALPNQMLGWGEVSRIPLILREAGSGVRRATEQALASSGLSPRLAIELAGGEAVKEAILQGVGGGFLSSLAVVREIASQELVRVEIRELSPISRRFRIISRARESLSTPAARFVETAETVGAPEVE</sequence>
<accession>A0A0D8FX75</accession>
<dbReference type="GO" id="GO:0003700">
    <property type="term" value="F:DNA-binding transcription factor activity"/>
    <property type="evidence" value="ECO:0007669"/>
    <property type="project" value="InterPro"/>
</dbReference>
<evidence type="ECO:0000313" key="6">
    <source>
        <dbReference type="EMBL" id="KJE77741.1"/>
    </source>
</evidence>
<dbReference type="PANTHER" id="PTHR30126">
    <property type="entry name" value="HTH-TYPE TRANSCRIPTIONAL REGULATOR"/>
    <property type="match status" value="1"/>
</dbReference>
<dbReference type="RefSeq" id="WP_052565293.1">
    <property type="nucleotide sequence ID" value="NZ_JQKF01000009.1"/>
</dbReference>
<name>A0A0D8FX75_9ACTN</name>
<evidence type="ECO:0000256" key="2">
    <source>
        <dbReference type="ARBA" id="ARBA00023015"/>
    </source>
</evidence>
<dbReference type="AlphaFoldDB" id="A0A0D8FX75"/>
<dbReference type="InterPro" id="IPR005119">
    <property type="entry name" value="LysR_subst-bd"/>
</dbReference>
<protein>
    <submittedName>
        <fullName evidence="6">HTH-type transcriptional activator CmpR</fullName>
    </submittedName>
</protein>
<reference evidence="6 7" key="1">
    <citation type="submission" date="2015-01" db="EMBL/GenBank/DDBJ databases">
        <title>Draft genome of the acidophilic iron oxidizer Ferrimicrobium acidiphilum strain T23.</title>
        <authorList>
            <person name="Poehlein A."/>
            <person name="Eisen S."/>
            <person name="Schloemann M."/>
            <person name="Johnson B.D."/>
            <person name="Daniel R."/>
            <person name="Muehling M."/>
        </authorList>
    </citation>
    <scope>NUCLEOTIDE SEQUENCE [LARGE SCALE GENOMIC DNA]</scope>
    <source>
        <strain evidence="6 7">T23</strain>
    </source>
</reference>
<dbReference type="InterPro" id="IPR036390">
    <property type="entry name" value="WH_DNA-bd_sf"/>
</dbReference>
<dbReference type="PANTHER" id="PTHR30126:SF40">
    <property type="entry name" value="HTH-TYPE TRANSCRIPTIONAL REGULATOR GLTR"/>
    <property type="match status" value="1"/>
</dbReference>
<evidence type="ECO:0000259" key="5">
    <source>
        <dbReference type="PROSITE" id="PS50931"/>
    </source>
</evidence>
<dbReference type="InterPro" id="IPR000847">
    <property type="entry name" value="LysR_HTH_N"/>
</dbReference>
<evidence type="ECO:0000256" key="1">
    <source>
        <dbReference type="ARBA" id="ARBA00009437"/>
    </source>
</evidence>
<dbReference type="SUPFAM" id="SSF46785">
    <property type="entry name" value="Winged helix' DNA-binding domain"/>
    <property type="match status" value="1"/>
</dbReference>
<dbReference type="eggNOG" id="COG0583">
    <property type="taxonomic scope" value="Bacteria"/>
</dbReference>
<evidence type="ECO:0000313" key="7">
    <source>
        <dbReference type="Proteomes" id="UP000032336"/>
    </source>
</evidence>
<keyword evidence="4" id="KW-0804">Transcription</keyword>
<comment type="similarity">
    <text evidence="1">Belongs to the LysR transcriptional regulatory family.</text>
</comment>
<comment type="caution">
    <text evidence="6">The sequence shown here is derived from an EMBL/GenBank/DDBJ whole genome shotgun (WGS) entry which is preliminary data.</text>
</comment>
<dbReference type="Proteomes" id="UP000032336">
    <property type="component" value="Unassembled WGS sequence"/>
</dbReference>
<dbReference type="SUPFAM" id="SSF53850">
    <property type="entry name" value="Periplasmic binding protein-like II"/>
    <property type="match status" value="1"/>
</dbReference>
<proteinExistence type="inferred from homology"/>
<evidence type="ECO:0000256" key="3">
    <source>
        <dbReference type="ARBA" id="ARBA00023125"/>
    </source>
</evidence>